<sequence>MMKTQNKGPETSRGLVHCAENSKTDKEIAVTLWENRPVVGSRQVARDFERAHKSVLRRITLLRRETSAQNCADLFMSSTYVDQYGRTQKEYLITRDGFALLVMGFTGAQALSWKLRYIQAFNAMEEQLRRQALSMPQDKALLAAAVLEAEKVMAGLRAEADYAKRVLDSTALIPITGIAKDYGMTADFMNRLLHSLGVQFKKGKRWYLYEAWQDAGYAATNTDTIRKKDGSVKVVESLQWTQKGKRFIRGLLAENNIYPVLERGSHELCE</sequence>
<dbReference type="GO" id="GO:0003677">
    <property type="term" value="F:DNA binding"/>
    <property type="evidence" value="ECO:0007669"/>
    <property type="project" value="InterPro"/>
</dbReference>
<organism evidence="2">
    <name type="scientific">Eubacterium limosum</name>
    <dbReference type="NCBI Taxonomy" id="1736"/>
    <lineage>
        <taxon>Bacteria</taxon>
        <taxon>Bacillati</taxon>
        <taxon>Bacillota</taxon>
        <taxon>Clostridia</taxon>
        <taxon>Eubacteriales</taxon>
        <taxon>Eubacteriaceae</taxon>
        <taxon>Eubacterium</taxon>
    </lineage>
</organism>
<proteinExistence type="predicted"/>
<evidence type="ECO:0000313" key="2">
    <source>
        <dbReference type="EMBL" id="VYU63751.1"/>
    </source>
</evidence>
<dbReference type="InterPro" id="IPR005039">
    <property type="entry name" value="Ant_C"/>
</dbReference>
<feature type="domain" description="Antirepressor protein C-terminal" evidence="1">
    <location>
        <begin position="151"/>
        <end position="254"/>
    </location>
</feature>
<dbReference type="EMBL" id="CACRTR010000016">
    <property type="protein sequence ID" value="VYU63751.1"/>
    <property type="molecule type" value="Genomic_DNA"/>
</dbReference>
<reference evidence="2" key="1">
    <citation type="submission" date="2019-11" db="EMBL/GenBank/DDBJ databases">
        <authorList>
            <person name="Feng L."/>
        </authorList>
    </citation>
    <scope>NUCLEOTIDE SEQUENCE</scope>
    <source>
        <strain evidence="2">ElimosumLFYP34</strain>
    </source>
</reference>
<accession>A0A6N3GIK9</accession>
<dbReference type="Pfam" id="PF03374">
    <property type="entry name" value="ANT"/>
    <property type="match status" value="1"/>
</dbReference>
<dbReference type="Pfam" id="PF09669">
    <property type="entry name" value="Phage_pRha"/>
    <property type="match status" value="1"/>
</dbReference>
<dbReference type="InterPro" id="IPR014054">
    <property type="entry name" value="Phage_regulatory_Rha"/>
</dbReference>
<gene>
    <name evidence="2" type="ORF">ELLFYP34_03924</name>
</gene>
<dbReference type="NCBIfam" id="TIGR02681">
    <property type="entry name" value="phage_pRha"/>
    <property type="match status" value="1"/>
</dbReference>
<dbReference type="AlphaFoldDB" id="A0A6N3GIK9"/>
<evidence type="ECO:0000259" key="1">
    <source>
        <dbReference type="Pfam" id="PF03374"/>
    </source>
</evidence>
<protein>
    <submittedName>
        <fullName evidence="2">Phage regulatory protein Rha (Phage_pRha)</fullName>
    </submittedName>
</protein>
<name>A0A6N3GIK9_EUBLI</name>